<dbReference type="PANTHER" id="PTHR31151:SF0">
    <property type="entry name" value="PROLINE-TRNA LIGASE (DUF1680)"/>
    <property type="match status" value="1"/>
</dbReference>
<feature type="signal peptide" evidence="1">
    <location>
        <begin position="1"/>
        <end position="20"/>
    </location>
</feature>
<dbReference type="AlphaFoldDB" id="A0A9P9WEN1"/>
<comment type="caution">
    <text evidence="4">The sequence shown here is derived from an EMBL/GenBank/DDBJ whole genome shotgun (WGS) entry which is preliminary data.</text>
</comment>
<dbReference type="GO" id="GO:0005975">
    <property type="term" value="P:carbohydrate metabolic process"/>
    <property type="evidence" value="ECO:0007669"/>
    <property type="project" value="InterPro"/>
</dbReference>
<dbReference type="PANTHER" id="PTHR31151">
    <property type="entry name" value="PROLINE-TRNA LIGASE (DUF1680)"/>
    <property type="match status" value="1"/>
</dbReference>
<feature type="domain" description="Non-reducing end beta-L-arabinofuranosidase-like GH127 middle" evidence="3">
    <location>
        <begin position="442"/>
        <end position="534"/>
    </location>
</feature>
<evidence type="ECO:0000259" key="3">
    <source>
        <dbReference type="Pfam" id="PF20736"/>
    </source>
</evidence>
<protein>
    <recommendedName>
        <fullName evidence="6">DUF1680-domain-containing protein</fullName>
    </recommendedName>
</protein>
<evidence type="ECO:0000256" key="1">
    <source>
        <dbReference type="SAM" id="SignalP"/>
    </source>
</evidence>
<keyword evidence="1" id="KW-0732">Signal</keyword>
<feature type="chain" id="PRO_5040475292" description="DUF1680-domain-containing protein" evidence="1">
    <location>
        <begin position="21"/>
        <end position="623"/>
    </location>
</feature>
<dbReference type="Pfam" id="PF07944">
    <property type="entry name" value="Beta-AFase-like_GH127_cat"/>
    <property type="match status" value="1"/>
</dbReference>
<organism evidence="4 5">
    <name type="scientific">Neoarthrinium moseri</name>
    <dbReference type="NCBI Taxonomy" id="1658444"/>
    <lineage>
        <taxon>Eukaryota</taxon>
        <taxon>Fungi</taxon>
        <taxon>Dikarya</taxon>
        <taxon>Ascomycota</taxon>
        <taxon>Pezizomycotina</taxon>
        <taxon>Sordariomycetes</taxon>
        <taxon>Xylariomycetidae</taxon>
        <taxon>Amphisphaeriales</taxon>
        <taxon>Apiosporaceae</taxon>
        <taxon>Neoarthrinium</taxon>
    </lineage>
</organism>
<dbReference type="SUPFAM" id="SSF48208">
    <property type="entry name" value="Six-hairpin glycosidases"/>
    <property type="match status" value="1"/>
</dbReference>
<evidence type="ECO:0000259" key="2">
    <source>
        <dbReference type="Pfam" id="PF07944"/>
    </source>
</evidence>
<feature type="domain" description="Non-reducing end beta-L-arabinofuranosidase-like GH127 catalytic" evidence="2">
    <location>
        <begin position="44"/>
        <end position="431"/>
    </location>
</feature>
<name>A0A9P9WEN1_9PEZI</name>
<dbReference type="Pfam" id="PF20736">
    <property type="entry name" value="Glyco_hydro127M"/>
    <property type="match status" value="1"/>
</dbReference>
<proteinExistence type="predicted"/>
<evidence type="ECO:0000313" key="4">
    <source>
        <dbReference type="EMBL" id="KAI1859452.1"/>
    </source>
</evidence>
<dbReference type="InterPro" id="IPR008928">
    <property type="entry name" value="6-hairpin_glycosidase_sf"/>
</dbReference>
<dbReference type="InterPro" id="IPR049046">
    <property type="entry name" value="Beta-AFase-like_GH127_middle"/>
</dbReference>
<sequence>MNFITKALGVGLLVATAVNGQAVKPVVAESGVSAWMFDISQTVLTDGRWKQNEARTLSYLKYVDVDRLLYVFRANHGLSTNGASQNGGWDAPSFPFRSHVQGHFLTAWSQCYAMSGDSTCKSKASSMVSGMLACQKNNGAKGYTTGYLSGFPESDFTALEGGTLTSGNVPWYVIHKTMAGLLDAWRNIGDANAKTVLLSMASWVNTRTGKLSNSQMQNVLNTEFGGMNDVMTQIYLMTGDSTYLTVAKRFDHNAVFAPLSKNQDSLNGLHANTQVPKWIGAAKEYKATSNATYKSIAVNAWTITTNAHSYSIGGNSQAEHFRAPNAISGYLSTDTAEGCNSYNMLKLTRELWAMDPGSTKYFDFYERTLMNHLVGAQNPSDSHGHVTYFSSLNPGATRGLGPAWGGGTYSTDYDSMWCCQGTGLEQNSKLADSIYGYDSSGLYVHMFAPSVLKWTAKGVTVTQSTTFPASDTTTLAISGTSGSWTLKIRIPSWTSGATISVNGVAQNVQVTPGSYASVTRTWASGDTVTIKLPMGFRTIAANDNSNLVTIAYGPVVLCGNYGSSTVSSAPTLDLGSLKRTSSSALTFSATANGAAVSMVPFFEGHGFKYVVYFGKSGSLPTST</sequence>
<dbReference type="EMBL" id="JAFIMR010000034">
    <property type="protein sequence ID" value="KAI1859452.1"/>
    <property type="molecule type" value="Genomic_DNA"/>
</dbReference>
<keyword evidence="5" id="KW-1185">Reference proteome</keyword>
<reference evidence="4" key="1">
    <citation type="submission" date="2021-03" db="EMBL/GenBank/DDBJ databases">
        <title>Revisited historic fungal species revealed as producer of novel bioactive compounds through whole genome sequencing and comparative genomics.</title>
        <authorList>
            <person name="Vignolle G.A."/>
            <person name="Hochenegger N."/>
            <person name="Mach R.L."/>
            <person name="Mach-Aigner A.R."/>
            <person name="Javad Rahimi M."/>
            <person name="Salim K.A."/>
            <person name="Chan C.M."/>
            <person name="Lim L.B.L."/>
            <person name="Cai F."/>
            <person name="Druzhinina I.S."/>
            <person name="U'Ren J.M."/>
            <person name="Derntl C."/>
        </authorList>
    </citation>
    <scope>NUCLEOTIDE SEQUENCE</scope>
    <source>
        <strain evidence="4">TUCIM 5799</strain>
    </source>
</reference>
<dbReference type="InterPro" id="IPR012878">
    <property type="entry name" value="Beta-AFase-like_GH127_cat"/>
</dbReference>
<gene>
    <name evidence="4" type="ORF">JX265_010455</name>
</gene>
<accession>A0A9P9WEN1</accession>
<evidence type="ECO:0008006" key="6">
    <source>
        <dbReference type="Google" id="ProtNLM"/>
    </source>
</evidence>
<dbReference type="Proteomes" id="UP000829685">
    <property type="component" value="Unassembled WGS sequence"/>
</dbReference>
<evidence type="ECO:0000313" key="5">
    <source>
        <dbReference type="Proteomes" id="UP000829685"/>
    </source>
</evidence>